<dbReference type="Proteomes" id="UP001597052">
    <property type="component" value="Unassembled WGS sequence"/>
</dbReference>
<reference evidence="7 8" key="1">
    <citation type="journal article" date="2019" name="Int. J. Syst. Evol. Microbiol.">
        <title>The Global Catalogue of Microorganisms (GCM) 10K type strain sequencing project: providing services to taxonomists for standard genome sequencing and annotation.</title>
        <authorList>
            <consortium name="The Broad Institute Genomics Platform"/>
            <consortium name="The Broad Institute Genome Sequencing Center for Infectious Disease"/>
            <person name="Wu L."/>
            <person name="Ma J."/>
        </authorList>
    </citation>
    <scope>NUCLEOTIDE SEQUENCE [LARGE SCALE GENOMIC DNA]</scope>
    <source>
        <strain evidence="7 8">CGMCC 1.10593</strain>
    </source>
</reference>
<dbReference type="AlphaFoldDB" id="A0ABD6DFG3"/>
<evidence type="ECO:0000256" key="5">
    <source>
        <dbReference type="ARBA" id="ARBA00047942"/>
    </source>
</evidence>
<evidence type="ECO:0000259" key="6">
    <source>
        <dbReference type="Pfam" id="PF07669"/>
    </source>
</evidence>
<evidence type="ECO:0000256" key="1">
    <source>
        <dbReference type="ARBA" id="ARBA00011900"/>
    </source>
</evidence>
<keyword evidence="3" id="KW-0808">Transferase</keyword>
<dbReference type="RefSeq" id="WP_379827702.1">
    <property type="nucleotide sequence ID" value="NZ_JBHUDM010000013.1"/>
</dbReference>
<dbReference type="Gene3D" id="3.40.50.150">
    <property type="entry name" value="Vaccinia Virus protein VP39"/>
    <property type="match status" value="1"/>
</dbReference>
<proteinExistence type="predicted"/>
<dbReference type="PANTHER" id="PTHR33841:SF1">
    <property type="entry name" value="DNA METHYLTRANSFERASE A"/>
    <property type="match status" value="1"/>
</dbReference>
<gene>
    <name evidence="7" type="ORF">ACFSBW_18985</name>
</gene>
<keyword evidence="4" id="KW-0949">S-adenosyl-L-methionine</keyword>
<evidence type="ECO:0000313" key="8">
    <source>
        <dbReference type="Proteomes" id="UP001597052"/>
    </source>
</evidence>
<keyword evidence="8" id="KW-1185">Reference proteome</keyword>
<dbReference type="GO" id="GO:0009007">
    <property type="term" value="F:site-specific DNA-methyltransferase (adenine-specific) activity"/>
    <property type="evidence" value="ECO:0007669"/>
    <property type="project" value="UniProtKB-EC"/>
</dbReference>
<dbReference type="Pfam" id="PF07669">
    <property type="entry name" value="Eco57I"/>
    <property type="match status" value="1"/>
</dbReference>
<dbReference type="PANTHER" id="PTHR33841">
    <property type="entry name" value="DNA METHYLTRANSFERASE YEEA-RELATED"/>
    <property type="match status" value="1"/>
</dbReference>
<dbReference type="InterPro" id="IPR050953">
    <property type="entry name" value="N4_N6_ade-DNA_methylase"/>
</dbReference>
<feature type="domain" description="Type II methyltransferase M.TaqI-like" evidence="6">
    <location>
        <begin position="483"/>
        <end position="668"/>
    </location>
</feature>
<dbReference type="EMBL" id="JBHUDM010000013">
    <property type="protein sequence ID" value="MFD1643934.1"/>
    <property type="molecule type" value="Genomic_DNA"/>
</dbReference>
<evidence type="ECO:0000256" key="4">
    <source>
        <dbReference type="ARBA" id="ARBA00022691"/>
    </source>
</evidence>
<dbReference type="InterPro" id="IPR011639">
    <property type="entry name" value="MethylTrfase_TaqI-like_dom"/>
</dbReference>
<sequence length="1203" mass="138485">MTLQQISANDIAGWDSLQDIANSFEKRGLKPRPNLGDDHQLVLQLADDEFVVLVNAGPGESATDFKPDNRSRHTNLVATNDFDEFTFLTRTRSWEGQQHGRIKHQKISFTKDQFTRDSGEKNTVLKKLNSIEYGSSAAIYDTLYDTQQVVKEFYEEFEELRTDLVQEVSGIPDDRGDAKQRYVQVILDRMIFLYFIQEKRLLDRNPNYLHEQPSSVVNDGEDRYKNFYRPLFFDYLAEDKQNPEFGSLPYLNGGLFAKNPVEKDFPDAKLGASAEETNRLFDDILDFLSGWNWNVDERLDIVDPKNLSPAILGHIFEQTVNQKEMGAYYTPEEITGFMSRRTIHPYLLDQLNEAVDAEYNEIDDVFGFPGIEATGGEVALADGGTMTQQVPTENVETKHVETLYHDILKEAHVLDPAVGSGAFLLAAQDVLVDIYMQCIEYFQQLEQEGKSWELDSRTRDELEDINEGQGGASLYAKRTVILNNLYGVDIDQGAVEICKLRLWLSMVADIEDEPNEVEPLPNIDFNIRQGNSLIGQLDTEVETNDEGDSELGAWERKARFEDVEDAIRKHKSAETSAEALKWRKKAEDRIEKHRGKFDDILRGEFQDAGFDDININEIREWSPFHWPLEFADVFEQGGFDVFIGNPPWDMLYANRDDFFIRYDEQFRTYPSAEKDEVMEDLLSDPEIEREWEAYQDSMETQANFFTQGNTYRLQSPVVGGQTMPTKNELSALFLERVFRLSRDGVMVSLLLPGTIFGGVMGKDLRMHLLDHTDVENLIGFENKGIFEQIHRQYRFAILTFQYGGETTHLRGIYNQRDMGVVYNIKEVAAEIPREVLTDYSPEGRIFPSITSQVEADILSRVVTQPSLDENLENTWSVDMLTKEFVESTDKDRLQDSPDDADYRILGGRNIHQFEHDNSHTESIEGSRYWSRGLYDPPNSAQYRVREKNFNRGHLKRAIYDAFGGPETSQSQVQFVDELLEEHRGHGLEEEDVLLDCSEYRIGIRDVSRARDERTIIATVLPKEVICLHTINLFKPFAIKPKEAHLSESPLRSSYTRRFTDDELFAATGLLNSIAFDFLMRTKVETHIIKRELLESQMPRLTAGDDWFQYISDRAARLNCYGDAFEDMRDRLGGVDPATDQQNRRELQAEIDAAAFHAYGLERRDVQFILNDFHRVEKPKLMDEEYFDLVSEKYDILEQAGPQP</sequence>
<keyword evidence="2 7" id="KW-0489">Methyltransferase</keyword>
<comment type="catalytic activity">
    <reaction evidence="5">
        <text>a 2'-deoxyadenosine in DNA + S-adenosyl-L-methionine = an N(6)-methyl-2'-deoxyadenosine in DNA + S-adenosyl-L-homocysteine + H(+)</text>
        <dbReference type="Rhea" id="RHEA:15197"/>
        <dbReference type="Rhea" id="RHEA-COMP:12418"/>
        <dbReference type="Rhea" id="RHEA-COMP:12419"/>
        <dbReference type="ChEBI" id="CHEBI:15378"/>
        <dbReference type="ChEBI" id="CHEBI:57856"/>
        <dbReference type="ChEBI" id="CHEBI:59789"/>
        <dbReference type="ChEBI" id="CHEBI:90615"/>
        <dbReference type="ChEBI" id="CHEBI:90616"/>
        <dbReference type="EC" id="2.1.1.72"/>
    </reaction>
</comment>
<organism evidence="7 8">
    <name type="scientific">Halohasta litorea</name>
    <dbReference type="NCBI Taxonomy" id="869891"/>
    <lineage>
        <taxon>Archaea</taxon>
        <taxon>Methanobacteriati</taxon>
        <taxon>Methanobacteriota</taxon>
        <taxon>Stenosarchaea group</taxon>
        <taxon>Halobacteria</taxon>
        <taxon>Halobacteriales</taxon>
        <taxon>Haloferacaceae</taxon>
        <taxon>Halohasta</taxon>
    </lineage>
</organism>
<dbReference type="GO" id="GO:0032259">
    <property type="term" value="P:methylation"/>
    <property type="evidence" value="ECO:0007669"/>
    <property type="project" value="UniProtKB-KW"/>
</dbReference>
<protein>
    <recommendedName>
        <fullName evidence="1">site-specific DNA-methyltransferase (adenine-specific)</fullName>
        <ecNumber evidence="1">2.1.1.72</ecNumber>
    </recommendedName>
</protein>
<evidence type="ECO:0000313" key="7">
    <source>
        <dbReference type="EMBL" id="MFD1643934.1"/>
    </source>
</evidence>
<comment type="caution">
    <text evidence="7">The sequence shown here is derived from an EMBL/GenBank/DDBJ whole genome shotgun (WGS) entry which is preliminary data.</text>
</comment>
<dbReference type="SUPFAM" id="SSF53335">
    <property type="entry name" value="S-adenosyl-L-methionine-dependent methyltransferases"/>
    <property type="match status" value="1"/>
</dbReference>
<dbReference type="EC" id="2.1.1.72" evidence="1"/>
<name>A0ABD6DFG3_9EURY</name>
<accession>A0ABD6DFG3</accession>
<evidence type="ECO:0000256" key="3">
    <source>
        <dbReference type="ARBA" id="ARBA00022679"/>
    </source>
</evidence>
<dbReference type="InterPro" id="IPR029063">
    <property type="entry name" value="SAM-dependent_MTases_sf"/>
</dbReference>
<evidence type="ECO:0000256" key="2">
    <source>
        <dbReference type="ARBA" id="ARBA00022603"/>
    </source>
</evidence>